<dbReference type="AlphaFoldDB" id="A0A2N8ZCT9"/>
<evidence type="ECO:0000313" key="2">
    <source>
        <dbReference type="EMBL" id="SON49717.1"/>
    </source>
</evidence>
<dbReference type="EMBL" id="LT960611">
    <property type="protein sequence ID" value="SON49717.1"/>
    <property type="molecule type" value="Genomic_DNA"/>
</dbReference>
<sequence>MAKMDWDEALRLDDSLASLSEFFVMPPVAIELLAGGLSNRCWKLTDTQGRHYVWRPITTISTSFGVSRANEYVLLHALEHHPFAPRPILLNKSGLLVEWLEGQVMVGKIAPLELLTTLADVHRTQINDKPIQKFNLAEKVDLYWMQLENTTEEPYLEKLYRRFRQPPYVPNIRRSLCHFDLGDYNLIRTEKGVGVIDWEYAAVGDPCMDIAMTCSVAGLPIEESVKQYCKIRGIADEEAWVTSTLEWLPCTQMMGMLWYYLGYQLWGDESYLESAREMKQTLIEQTLT</sequence>
<organism evidence="2 3">
    <name type="scientific">Vibrio tapetis subsp. tapetis</name>
    <dbReference type="NCBI Taxonomy" id="1671868"/>
    <lineage>
        <taxon>Bacteria</taxon>
        <taxon>Pseudomonadati</taxon>
        <taxon>Pseudomonadota</taxon>
        <taxon>Gammaproteobacteria</taxon>
        <taxon>Vibrionales</taxon>
        <taxon>Vibrionaceae</taxon>
        <taxon>Vibrio</taxon>
    </lineage>
</organism>
<feature type="domain" description="Aminoglycoside phosphotransferase" evidence="1">
    <location>
        <begin position="30"/>
        <end position="218"/>
    </location>
</feature>
<keyword evidence="3" id="KW-1185">Reference proteome</keyword>
<dbReference type="Gene3D" id="3.30.200.20">
    <property type="entry name" value="Phosphorylase Kinase, domain 1"/>
    <property type="match status" value="1"/>
</dbReference>
<keyword evidence="2" id="KW-0418">Kinase</keyword>
<dbReference type="CDD" id="cd05151">
    <property type="entry name" value="ChoK-like"/>
    <property type="match status" value="1"/>
</dbReference>
<dbReference type="PANTHER" id="PTHR21310">
    <property type="entry name" value="AMINOGLYCOSIDE PHOSPHOTRANSFERASE-RELATED-RELATED"/>
    <property type="match status" value="1"/>
</dbReference>
<reference evidence="2 3" key="1">
    <citation type="submission" date="2017-10" db="EMBL/GenBank/DDBJ databases">
        <authorList>
            <person name="Banno H."/>
            <person name="Chua N.-H."/>
        </authorList>
    </citation>
    <scope>NUCLEOTIDE SEQUENCE [LARGE SCALE GENOMIC DNA]</scope>
    <source>
        <strain evidence="2">Vibrio tapetis CECT4600</strain>
    </source>
</reference>
<keyword evidence="2" id="KW-0808">Transferase</keyword>
<evidence type="ECO:0000313" key="3">
    <source>
        <dbReference type="Proteomes" id="UP000235828"/>
    </source>
</evidence>
<evidence type="ECO:0000259" key="1">
    <source>
        <dbReference type="Pfam" id="PF01636"/>
    </source>
</evidence>
<dbReference type="KEGG" id="vta:A1738"/>
<dbReference type="PANTHER" id="PTHR21310:SF40">
    <property type="entry name" value="AMINOGLYCOSIDE PHOSPHOTRANSFERASE DOMAIN-CONTAINING PROTEIN-RELATED"/>
    <property type="match status" value="1"/>
</dbReference>
<dbReference type="Pfam" id="PF01636">
    <property type="entry name" value="APH"/>
    <property type="match status" value="1"/>
</dbReference>
<dbReference type="OrthoDB" id="179763at2"/>
<proteinExistence type="predicted"/>
<protein>
    <submittedName>
        <fullName evidence="2">Thiamine kinase</fullName>
    </submittedName>
</protein>
<accession>A0A2N8ZCT9</accession>
<dbReference type="Gene3D" id="3.90.1200.10">
    <property type="match status" value="1"/>
</dbReference>
<dbReference type="InterPro" id="IPR051678">
    <property type="entry name" value="AGP_Transferase"/>
</dbReference>
<dbReference type="GO" id="GO:0016301">
    <property type="term" value="F:kinase activity"/>
    <property type="evidence" value="ECO:0007669"/>
    <property type="project" value="UniProtKB-KW"/>
</dbReference>
<dbReference type="SUPFAM" id="SSF56112">
    <property type="entry name" value="Protein kinase-like (PK-like)"/>
    <property type="match status" value="1"/>
</dbReference>
<name>A0A2N8ZCT9_9VIBR</name>
<dbReference type="InterPro" id="IPR002575">
    <property type="entry name" value="Aminoglycoside_PTrfase"/>
</dbReference>
<dbReference type="Proteomes" id="UP000235828">
    <property type="component" value="Chromosome A"/>
</dbReference>
<gene>
    <name evidence="2" type="ORF">VTAP4600_A1738</name>
</gene>
<dbReference type="InterPro" id="IPR011009">
    <property type="entry name" value="Kinase-like_dom_sf"/>
</dbReference>